<feature type="region of interest" description="Disordered" evidence="1">
    <location>
        <begin position="61"/>
        <end position="96"/>
    </location>
</feature>
<proteinExistence type="predicted"/>
<reference evidence="2 3" key="1">
    <citation type="submission" date="2018-08" db="EMBL/GenBank/DDBJ databases">
        <title>Genomic investigation of the strawberry pathogen Phytophthora fragariae indicates pathogenicity is determined by transcriptional variation in three key races.</title>
        <authorList>
            <person name="Adams T.M."/>
            <person name="Armitage A.D."/>
            <person name="Sobczyk M.K."/>
            <person name="Bates H.J."/>
            <person name="Dunwell J.M."/>
            <person name="Nellist C.F."/>
            <person name="Harrison R.J."/>
        </authorList>
    </citation>
    <scope>NUCLEOTIDE SEQUENCE [LARGE SCALE GENOMIC DNA]</scope>
    <source>
        <strain evidence="2 3">BC-1</strain>
    </source>
</reference>
<dbReference type="EMBL" id="QXGD01000699">
    <property type="protein sequence ID" value="KAE9228068.1"/>
    <property type="molecule type" value="Genomic_DNA"/>
</dbReference>
<feature type="region of interest" description="Disordered" evidence="1">
    <location>
        <begin position="18"/>
        <end position="40"/>
    </location>
</feature>
<protein>
    <submittedName>
        <fullName evidence="2">Uncharacterized protein</fullName>
    </submittedName>
</protein>
<sequence length="150" mass="16358">MTRGEEELMTYLDVAAATVPATSAVQNPERNEDADDEELHDSLSEFDSGSFLEAMQTQDRFHPVSDDDNNLCPEDLDCGYGLEEASSEGSDEGMEVQESMCYADDVDSSDSGDASADITFDVPDDSLRNIAAAGWEIYDEQHSGKKLPCI</sequence>
<comment type="caution">
    <text evidence="2">The sequence shown here is derived from an EMBL/GenBank/DDBJ whole genome shotgun (WGS) entry which is preliminary data.</text>
</comment>
<name>A0A6A3Z2B5_9STRA</name>
<accession>A0A6A3Z2B5</accession>
<feature type="compositionally biased region" description="Acidic residues" evidence="1">
    <location>
        <begin position="85"/>
        <end position="95"/>
    </location>
</feature>
<evidence type="ECO:0000313" key="2">
    <source>
        <dbReference type="EMBL" id="KAE9228068.1"/>
    </source>
</evidence>
<dbReference type="Proteomes" id="UP000440367">
    <property type="component" value="Unassembled WGS sequence"/>
</dbReference>
<feature type="compositionally biased region" description="Acidic residues" evidence="1">
    <location>
        <begin position="66"/>
        <end position="77"/>
    </location>
</feature>
<evidence type="ECO:0000313" key="3">
    <source>
        <dbReference type="Proteomes" id="UP000440367"/>
    </source>
</evidence>
<evidence type="ECO:0000256" key="1">
    <source>
        <dbReference type="SAM" id="MobiDB-lite"/>
    </source>
</evidence>
<dbReference type="AlphaFoldDB" id="A0A6A3Z2B5"/>
<organism evidence="2 3">
    <name type="scientific">Phytophthora fragariae</name>
    <dbReference type="NCBI Taxonomy" id="53985"/>
    <lineage>
        <taxon>Eukaryota</taxon>
        <taxon>Sar</taxon>
        <taxon>Stramenopiles</taxon>
        <taxon>Oomycota</taxon>
        <taxon>Peronosporomycetes</taxon>
        <taxon>Peronosporales</taxon>
        <taxon>Peronosporaceae</taxon>
        <taxon>Phytophthora</taxon>
    </lineage>
</organism>
<gene>
    <name evidence="2" type="ORF">PF002_g13643</name>
</gene>